<protein>
    <submittedName>
        <fullName evidence="1">Uncharacterized protein</fullName>
    </submittedName>
</protein>
<evidence type="ECO:0000313" key="1">
    <source>
        <dbReference type="EMBL" id="KAF2651483.1"/>
    </source>
</evidence>
<sequence length="91" mass="9981">MPRAWTCGASFVSFSVPSMAHMDSPLHFPVKTERCLRALGAGLCNDKANRPRPTAPCGYCLTHRGGNMTTLSAEFSNRLGRLRRVPDMADD</sequence>
<gene>
    <name evidence="1" type="ORF">K491DRAFT_90249</name>
</gene>
<reference evidence="1" key="1">
    <citation type="journal article" date="2020" name="Stud. Mycol.">
        <title>101 Dothideomycetes genomes: a test case for predicting lifestyles and emergence of pathogens.</title>
        <authorList>
            <person name="Haridas S."/>
            <person name="Albert R."/>
            <person name="Binder M."/>
            <person name="Bloem J."/>
            <person name="Labutti K."/>
            <person name="Salamov A."/>
            <person name="Andreopoulos B."/>
            <person name="Baker S."/>
            <person name="Barry K."/>
            <person name="Bills G."/>
            <person name="Bluhm B."/>
            <person name="Cannon C."/>
            <person name="Castanera R."/>
            <person name="Culley D."/>
            <person name="Daum C."/>
            <person name="Ezra D."/>
            <person name="Gonzalez J."/>
            <person name="Henrissat B."/>
            <person name="Kuo A."/>
            <person name="Liang C."/>
            <person name="Lipzen A."/>
            <person name="Lutzoni F."/>
            <person name="Magnuson J."/>
            <person name="Mondo S."/>
            <person name="Nolan M."/>
            <person name="Ohm R."/>
            <person name="Pangilinan J."/>
            <person name="Park H.-J."/>
            <person name="Ramirez L."/>
            <person name="Alfaro M."/>
            <person name="Sun H."/>
            <person name="Tritt A."/>
            <person name="Yoshinaga Y."/>
            <person name="Zwiers L.-H."/>
            <person name="Turgeon B."/>
            <person name="Goodwin S."/>
            <person name="Spatafora J."/>
            <person name="Crous P."/>
            <person name="Grigoriev I."/>
        </authorList>
    </citation>
    <scope>NUCLEOTIDE SEQUENCE</scope>
    <source>
        <strain evidence="1">CBS 122681</strain>
    </source>
</reference>
<dbReference type="Proteomes" id="UP000799324">
    <property type="component" value="Unassembled WGS sequence"/>
</dbReference>
<organism evidence="1 2">
    <name type="scientific">Lophiostoma macrostomum CBS 122681</name>
    <dbReference type="NCBI Taxonomy" id="1314788"/>
    <lineage>
        <taxon>Eukaryota</taxon>
        <taxon>Fungi</taxon>
        <taxon>Dikarya</taxon>
        <taxon>Ascomycota</taxon>
        <taxon>Pezizomycotina</taxon>
        <taxon>Dothideomycetes</taxon>
        <taxon>Pleosporomycetidae</taxon>
        <taxon>Pleosporales</taxon>
        <taxon>Lophiostomataceae</taxon>
        <taxon>Lophiostoma</taxon>
    </lineage>
</organism>
<dbReference type="AlphaFoldDB" id="A0A6A6SY27"/>
<evidence type="ECO:0000313" key="2">
    <source>
        <dbReference type="Proteomes" id="UP000799324"/>
    </source>
</evidence>
<proteinExistence type="predicted"/>
<dbReference type="EMBL" id="MU004425">
    <property type="protein sequence ID" value="KAF2651483.1"/>
    <property type="molecule type" value="Genomic_DNA"/>
</dbReference>
<name>A0A6A6SY27_9PLEO</name>
<accession>A0A6A6SY27</accession>
<keyword evidence="2" id="KW-1185">Reference proteome</keyword>